<dbReference type="AlphaFoldDB" id="A0AAN8Z6R7"/>
<evidence type="ECO:0000313" key="3">
    <source>
        <dbReference type="Proteomes" id="UP001370490"/>
    </source>
</evidence>
<accession>A0AAN8Z6R7</accession>
<evidence type="ECO:0000313" key="2">
    <source>
        <dbReference type="EMBL" id="KAK6922608.1"/>
    </source>
</evidence>
<comment type="caution">
    <text evidence="2">The sequence shown here is derived from an EMBL/GenBank/DDBJ whole genome shotgun (WGS) entry which is preliminary data.</text>
</comment>
<organism evidence="2 3">
    <name type="scientific">Dillenia turbinata</name>
    <dbReference type="NCBI Taxonomy" id="194707"/>
    <lineage>
        <taxon>Eukaryota</taxon>
        <taxon>Viridiplantae</taxon>
        <taxon>Streptophyta</taxon>
        <taxon>Embryophyta</taxon>
        <taxon>Tracheophyta</taxon>
        <taxon>Spermatophyta</taxon>
        <taxon>Magnoliopsida</taxon>
        <taxon>eudicotyledons</taxon>
        <taxon>Gunneridae</taxon>
        <taxon>Pentapetalae</taxon>
        <taxon>Dilleniales</taxon>
        <taxon>Dilleniaceae</taxon>
        <taxon>Dillenia</taxon>
    </lineage>
</organism>
<reference evidence="2 3" key="1">
    <citation type="submission" date="2023-12" db="EMBL/GenBank/DDBJ databases">
        <title>A high-quality genome assembly for Dillenia turbinata (Dilleniales).</title>
        <authorList>
            <person name="Chanderbali A."/>
        </authorList>
    </citation>
    <scope>NUCLEOTIDE SEQUENCE [LARGE SCALE GENOMIC DNA]</scope>
    <source>
        <strain evidence="2">LSX21</strain>
        <tissue evidence="2">Leaf</tissue>
    </source>
</reference>
<name>A0AAN8Z6R7_9MAGN</name>
<feature type="region of interest" description="Disordered" evidence="1">
    <location>
        <begin position="86"/>
        <end position="114"/>
    </location>
</feature>
<protein>
    <submittedName>
        <fullName evidence="2">Uncharacterized protein</fullName>
    </submittedName>
</protein>
<dbReference type="EMBL" id="JBAMMX010000018">
    <property type="protein sequence ID" value="KAK6922608.1"/>
    <property type="molecule type" value="Genomic_DNA"/>
</dbReference>
<gene>
    <name evidence="2" type="ORF">RJ641_010912</name>
</gene>
<evidence type="ECO:0000256" key="1">
    <source>
        <dbReference type="SAM" id="MobiDB-lite"/>
    </source>
</evidence>
<dbReference type="PANTHER" id="PTHR35111">
    <property type="entry name" value="F10A5.9-RELATED"/>
    <property type="match status" value="1"/>
</dbReference>
<feature type="compositionally biased region" description="Polar residues" evidence="1">
    <location>
        <begin position="45"/>
        <end position="59"/>
    </location>
</feature>
<proteinExistence type="predicted"/>
<dbReference type="PANTHER" id="PTHR35111:SF1">
    <property type="entry name" value="OS04G0115900 PROTEIN"/>
    <property type="match status" value="1"/>
</dbReference>
<feature type="region of interest" description="Disordered" evidence="1">
    <location>
        <begin position="45"/>
        <end position="67"/>
    </location>
</feature>
<dbReference type="Proteomes" id="UP001370490">
    <property type="component" value="Unassembled WGS sequence"/>
</dbReference>
<sequence>MKSHLCIPRLVRSSTCTPSNKLSFLERFRQAVFRLIMWSALSKATHQSTPTKSPSNNVKCRSRYAPDPHHNEAVADCIEFIKKSALSDDGRDSTSSSSIDVTPQHEMVMPVPVM</sequence>
<keyword evidence="3" id="KW-1185">Reference proteome</keyword>